<name>A0AA49GUX7_9BACT</name>
<evidence type="ECO:0008006" key="2">
    <source>
        <dbReference type="Google" id="ProtNLM"/>
    </source>
</evidence>
<gene>
    <name evidence="1" type="ORF">K4G66_13020</name>
</gene>
<dbReference type="EMBL" id="CP120682">
    <property type="protein sequence ID" value="WKN39614.1"/>
    <property type="molecule type" value="Genomic_DNA"/>
</dbReference>
<protein>
    <recommendedName>
        <fullName evidence="2">STAS/SEC14 domain-containing protein</fullName>
    </recommendedName>
</protein>
<evidence type="ECO:0000313" key="1">
    <source>
        <dbReference type="EMBL" id="WKN39614.1"/>
    </source>
</evidence>
<proteinExistence type="predicted"/>
<sequence>MKRINEGYFQAEYEESLNTITFRWLKSPTSQEYRSALKLLLAMIKANSADNVIFDTMGLGAISEEDEAWYMKEWLPQAVAVGQKKNALIMPPDIFAQMAVNDMMKKLWGKEAAPSNMNKYFDNEDKARAWVASQKKTTAS</sequence>
<accession>A0AA49GUX7</accession>
<organism evidence="1">
    <name type="scientific">Roseihalotalea indica</name>
    <dbReference type="NCBI Taxonomy" id="2867963"/>
    <lineage>
        <taxon>Bacteria</taxon>
        <taxon>Pseudomonadati</taxon>
        <taxon>Bacteroidota</taxon>
        <taxon>Cytophagia</taxon>
        <taxon>Cytophagales</taxon>
        <taxon>Catalimonadaceae</taxon>
        <taxon>Roseihalotalea</taxon>
    </lineage>
</organism>
<dbReference type="AlphaFoldDB" id="A0AA49GUX7"/>
<reference evidence="1" key="2">
    <citation type="journal article" date="2024" name="Antonie Van Leeuwenhoek">
        <title>Roseihalotalea indica gen. nov., sp. nov., a halophilic Bacteroidetes from mesopelagic Southwest Indian Ocean with higher carbohydrate metabolic potential.</title>
        <authorList>
            <person name="Chen B."/>
            <person name="Zhang M."/>
            <person name="Lin D."/>
            <person name="Ye J."/>
            <person name="Tang K."/>
        </authorList>
    </citation>
    <scope>NUCLEOTIDE SEQUENCE</scope>
    <source>
        <strain evidence="1">TK19036</strain>
    </source>
</reference>
<reference evidence="1" key="1">
    <citation type="journal article" date="2023" name="Comput. Struct. Biotechnol. J.">
        <title>Discovery of a novel marine Bacteroidetes with a rich repertoire of carbohydrate-active enzymes.</title>
        <authorList>
            <person name="Chen B."/>
            <person name="Liu G."/>
            <person name="Chen Q."/>
            <person name="Wang H."/>
            <person name="Liu L."/>
            <person name="Tang K."/>
        </authorList>
    </citation>
    <scope>NUCLEOTIDE SEQUENCE</scope>
    <source>
        <strain evidence="1">TK19036</strain>
    </source>
</reference>